<dbReference type="InterPro" id="IPR013525">
    <property type="entry name" value="ABC2_TM"/>
</dbReference>
<evidence type="ECO:0000256" key="5">
    <source>
        <dbReference type="ARBA" id="ARBA00022597"/>
    </source>
</evidence>
<evidence type="ECO:0000256" key="7">
    <source>
        <dbReference type="ARBA" id="ARBA00022903"/>
    </source>
</evidence>
<dbReference type="AlphaFoldDB" id="A0A918VRK4"/>
<feature type="transmembrane region" description="Helical" evidence="11">
    <location>
        <begin position="35"/>
        <end position="57"/>
    </location>
</feature>
<feature type="domain" description="ABC transmembrane type-2" evidence="12">
    <location>
        <begin position="33"/>
        <end position="259"/>
    </location>
</feature>
<dbReference type="GO" id="GO:0043190">
    <property type="term" value="C:ATP-binding cassette (ABC) transporter complex"/>
    <property type="evidence" value="ECO:0007669"/>
    <property type="project" value="InterPro"/>
</dbReference>
<evidence type="ECO:0000313" key="14">
    <source>
        <dbReference type="Proteomes" id="UP000614811"/>
    </source>
</evidence>
<feature type="transmembrane region" description="Helical" evidence="11">
    <location>
        <begin position="238"/>
        <end position="256"/>
    </location>
</feature>
<protein>
    <recommendedName>
        <fullName evidence="11">Transport permease protein</fullName>
    </recommendedName>
</protein>
<evidence type="ECO:0000259" key="12">
    <source>
        <dbReference type="PROSITE" id="PS51012"/>
    </source>
</evidence>
<dbReference type="Proteomes" id="UP000614811">
    <property type="component" value="Unassembled WGS sequence"/>
</dbReference>
<keyword evidence="6 11" id="KW-0812">Transmembrane</keyword>
<feature type="transmembrane region" description="Helical" evidence="11">
    <location>
        <begin position="116"/>
        <end position="138"/>
    </location>
</feature>
<evidence type="ECO:0000256" key="2">
    <source>
        <dbReference type="ARBA" id="ARBA00007783"/>
    </source>
</evidence>
<evidence type="ECO:0000256" key="6">
    <source>
        <dbReference type="ARBA" id="ARBA00022692"/>
    </source>
</evidence>
<evidence type="ECO:0000256" key="4">
    <source>
        <dbReference type="ARBA" id="ARBA00022475"/>
    </source>
</evidence>
<evidence type="ECO:0000313" key="13">
    <source>
        <dbReference type="EMBL" id="GHA17024.1"/>
    </source>
</evidence>
<sequence length="267" mass="30043">MRFAMLSSFSKNKYLFFQMLKRDIQQRYRGSQLGFLWAFFYPILMLLVYTFVFSIVMKAKWGVEGTNNIGFGLILFTGLLCHGLLAEVIVGSVGLITGNSQYVKKVVFPLEILTLVSLSNALFHMFLGMLILLAIFLLTGNALHWTMLLAPVVLAPLVIFLLGASWFISVLGVYVRDLSQFIGVLMTVLLFLGPIVYPFSAIPEQLQPYVLWLNPLSVVVESLRAVLLFGQMPNWTHLGIYTLGALAMFGFGAWFFKRTRDGFADVI</sequence>
<evidence type="ECO:0000256" key="11">
    <source>
        <dbReference type="RuleBase" id="RU361157"/>
    </source>
</evidence>
<reference evidence="13" key="1">
    <citation type="journal article" date="2014" name="Int. J. Syst. Evol. Microbiol.">
        <title>Complete genome sequence of Corynebacterium casei LMG S-19264T (=DSM 44701T), isolated from a smear-ripened cheese.</title>
        <authorList>
            <consortium name="US DOE Joint Genome Institute (JGI-PGF)"/>
            <person name="Walter F."/>
            <person name="Albersmeier A."/>
            <person name="Kalinowski J."/>
            <person name="Ruckert C."/>
        </authorList>
    </citation>
    <scope>NUCLEOTIDE SEQUENCE</scope>
    <source>
        <strain evidence="13">KCTC 12711</strain>
    </source>
</reference>
<dbReference type="Pfam" id="PF01061">
    <property type="entry name" value="ABC2_membrane"/>
    <property type="match status" value="1"/>
</dbReference>
<evidence type="ECO:0000256" key="3">
    <source>
        <dbReference type="ARBA" id="ARBA00022448"/>
    </source>
</evidence>
<keyword evidence="14" id="KW-1185">Reference proteome</keyword>
<evidence type="ECO:0000256" key="9">
    <source>
        <dbReference type="ARBA" id="ARBA00023047"/>
    </source>
</evidence>
<dbReference type="PROSITE" id="PS51012">
    <property type="entry name" value="ABC_TM2"/>
    <property type="match status" value="1"/>
</dbReference>
<dbReference type="InterPro" id="IPR000412">
    <property type="entry name" value="ABC_2_transport"/>
</dbReference>
<evidence type="ECO:0000256" key="8">
    <source>
        <dbReference type="ARBA" id="ARBA00022989"/>
    </source>
</evidence>
<dbReference type="PANTHER" id="PTHR30413:SF10">
    <property type="entry name" value="CAPSULE POLYSACCHARIDE EXPORT INNER-MEMBRANE PROTEIN CTRC"/>
    <property type="match status" value="1"/>
</dbReference>
<gene>
    <name evidence="13" type="ORF">GCM10008090_28380</name>
</gene>
<comment type="similarity">
    <text evidence="2 11">Belongs to the ABC-2 integral membrane protein family.</text>
</comment>
<reference evidence="13" key="2">
    <citation type="submission" date="2020-09" db="EMBL/GenBank/DDBJ databases">
        <authorList>
            <person name="Sun Q."/>
            <person name="Kim S."/>
        </authorList>
    </citation>
    <scope>NUCLEOTIDE SEQUENCE</scope>
    <source>
        <strain evidence="13">KCTC 12711</strain>
    </source>
</reference>
<keyword evidence="4 11" id="KW-1003">Cell membrane</keyword>
<dbReference type="GO" id="GO:0015920">
    <property type="term" value="P:lipopolysaccharide transport"/>
    <property type="evidence" value="ECO:0007669"/>
    <property type="project" value="TreeGrafter"/>
</dbReference>
<keyword evidence="9" id="KW-0625">Polysaccharide transport</keyword>
<proteinExistence type="inferred from homology"/>
<feature type="transmembrane region" description="Helical" evidence="11">
    <location>
        <begin position="145"/>
        <end position="168"/>
    </location>
</feature>
<feature type="transmembrane region" description="Helical" evidence="11">
    <location>
        <begin position="180"/>
        <end position="199"/>
    </location>
</feature>
<evidence type="ECO:0000256" key="10">
    <source>
        <dbReference type="ARBA" id="ARBA00023136"/>
    </source>
</evidence>
<keyword evidence="8 11" id="KW-1133">Transmembrane helix</keyword>
<dbReference type="EMBL" id="BMXA01000006">
    <property type="protein sequence ID" value="GHA17024.1"/>
    <property type="molecule type" value="Genomic_DNA"/>
</dbReference>
<organism evidence="13 14">
    <name type="scientific">Arenicella chitinivorans</name>
    <dbReference type="NCBI Taxonomy" id="1329800"/>
    <lineage>
        <taxon>Bacteria</taxon>
        <taxon>Pseudomonadati</taxon>
        <taxon>Pseudomonadota</taxon>
        <taxon>Gammaproteobacteria</taxon>
        <taxon>Arenicellales</taxon>
        <taxon>Arenicellaceae</taxon>
        <taxon>Arenicella</taxon>
    </lineage>
</organism>
<accession>A0A918VRK4</accession>
<feature type="transmembrane region" description="Helical" evidence="11">
    <location>
        <begin position="69"/>
        <end position="96"/>
    </location>
</feature>
<dbReference type="GO" id="GO:0140359">
    <property type="term" value="F:ABC-type transporter activity"/>
    <property type="evidence" value="ECO:0007669"/>
    <property type="project" value="InterPro"/>
</dbReference>
<keyword evidence="5" id="KW-0762">Sugar transport</keyword>
<dbReference type="PANTHER" id="PTHR30413">
    <property type="entry name" value="INNER MEMBRANE TRANSPORT PERMEASE"/>
    <property type="match status" value="1"/>
</dbReference>
<evidence type="ECO:0000256" key="1">
    <source>
        <dbReference type="ARBA" id="ARBA00004651"/>
    </source>
</evidence>
<dbReference type="GO" id="GO:0015774">
    <property type="term" value="P:polysaccharide transport"/>
    <property type="evidence" value="ECO:0007669"/>
    <property type="project" value="UniProtKB-KW"/>
</dbReference>
<keyword evidence="10 11" id="KW-0472">Membrane</keyword>
<name>A0A918VRK4_9GAMM</name>
<keyword evidence="7" id="KW-0972">Capsule biogenesis/degradation</keyword>
<comment type="caution">
    <text evidence="13">The sequence shown here is derived from an EMBL/GenBank/DDBJ whole genome shotgun (WGS) entry which is preliminary data.</text>
</comment>
<dbReference type="InterPro" id="IPR047817">
    <property type="entry name" value="ABC2_TM_bact-type"/>
</dbReference>
<comment type="subcellular location">
    <subcellularLocation>
        <location evidence="11">Cell inner membrane</location>
        <topology evidence="11">Multi-pass membrane protein</topology>
    </subcellularLocation>
    <subcellularLocation>
        <location evidence="1">Cell membrane</location>
        <topology evidence="1">Multi-pass membrane protein</topology>
    </subcellularLocation>
</comment>
<keyword evidence="3 11" id="KW-0813">Transport</keyword>
<dbReference type="PIRSF" id="PIRSF006648">
    <property type="entry name" value="DrrB"/>
    <property type="match status" value="1"/>
</dbReference>